<dbReference type="GO" id="GO:0019834">
    <property type="term" value="F:phospholipase A2 inhibitor activity"/>
    <property type="evidence" value="ECO:0007669"/>
    <property type="project" value="UniProtKB-KW"/>
</dbReference>
<dbReference type="InterPro" id="IPR016126">
    <property type="entry name" value="Secretoglobin"/>
</dbReference>
<dbReference type="SUPFAM" id="SSF48201">
    <property type="entry name" value="Uteroglobin-like"/>
    <property type="match status" value="1"/>
</dbReference>
<accession>A0A811XXV4</accession>
<evidence type="ECO:0000256" key="5">
    <source>
        <dbReference type="ARBA" id="ARBA00023005"/>
    </source>
</evidence>
<evidence type="ECO:0000313" key="10">
    <source>
        <dbReference type="EMBL" id="CAD7670199.1"/>
    </source>
</evidence>
<dbReference type="PANTHER" id="PTHR11332">
    <property type="entry name" value="SECRETOGLOBIN FAMILY 1D"/>
    <property type="match status" value="1"/>
</dbReference>
<keyword evidence="11" id="KW-1185">Reference proteome</keyword>
<keyword evidence="4 9" id="KW-0732">Signal</keyword>
<dbReference type="Pfam" id="PF01099">
    <property type="entry name" value="Uteroglobin"/>
    <property type="match status" value="1"/>
</dbReference>
<dbReference type="AlphaFoldDB" id="A0A811XXV4"/>
<feature type="signal peptide" evidence="9">
    <location>
        <begin position="1"/>
        <end position="22"/>
    </location>
</feature>
<sequence>MRLSLSVLLVTLALCCCYEANAIVCPSLGKDMTAFLFAHEAIYKPNLQLAYNPPEAALNAKLQVKSCTDKIPIVQRKLIAGVLNKWSGKHLAKIMLGCGKVSQDNLESILHQT</sequence>
<dbReference type="PROSITE" id="PS51311">
    <property type="entry name" value="SCGB"/>
    <property type="match status" value="1"/>
</dbReference>
<dbReference type="PRINTS" id="PR00486">
    <property type="entry name" value="UTEROGLOBIN"/>
</dbReference>
<keyword evidence="3" id="KW-0964">Secreted</keyword>
<dbReference type="Proteomes" id="UP000645828">
    <property type="component" value="Unassembled WGS sequence"/>
</dbReference>
<dbReference type="InterPro" id="IPR035960">
    <property type="entry name" value="Secretoglobin_sf"/>
</dbReference>
<evidence type="ECO:0000256" key="2">
    <source>
        <dbReference type="ARBA" id="ARBA00020696"/>
    </source>
</evidence>
<evidence type="ECO:0000256" key="4">
    <source>
        <dbReference type="ARBA" id="ARBA00022729"/>
    </source>
</evidence>
<comment type="similarity">
    <text evidence="8">Belongs to the secretoglobin family. Lipophilin subfamily.</text>
</comment>
<comment type="subcellular location">
    <subcellularLocation>
        <location evidence="1">Secreted</location>
    </subcellularLocation>
</comment>
<evidence type="ECO:0000256" key="7">
    <source>
        <dbReference type="ARBA" id="ARBA00031712"/>
    </source>
</evidence>
<evidence type="ECO:0000256" key="3">
    <source>
        <dbReference type="ARBA" id="ARBA00022525"/>
    </source>
</evidence>
<organism evidence="10 11">
    <name type="scientific">Nyctereutes procyonoides</name>
    <name type="common">Raccoon dog</name>
    <name type="synonym">Canis procyonoides</name>
    <dbReference type="NCBI Taxonomy" id="34880"/>
    <lineage>
        <taxon>Eukaryota</taxon>
        <taxon>Metazoa</taxon>
        <taxon>Chordata</taxon>
        <taxon>Craniata</taxon>
        <taxon>Vertebrata</taxon>
        <taxon>Euteleostomi</taxon>
        <taxon>Mammalia</taxon>
        <taxon>Eutheria</taxon>
        <taxon>Laurasiatheria</taxon>
        <taxon>Carnivora</taxon>
        <taxon>Caniformia</taxon>
        <taxon>Canidae</taxon>
        <taxon>Nyctereutes</taxon>
    </lineage>
</organism>
<comment type="caution">
    <text evidence="10">The sequence shown here is derived from an EMBL/GenBank/DDBJ whole genome shotgun (WGS) entry which is preliminary data.</text>
</comment>
<protein>
    <recommendedName>
        <fullName evidence="2">Uteroglobin</fullName>
    </recommendedName>
    <alternativeName>
        <fullName evidence="7">Secretoglobin family 1A member 1</fullName>
    </alternativeName>
</protein>
<name>A0A811XXV4_NYCPR</name>
<dbReference type="InterPro" id="IPR000329">
    <property type="entry name" value="Uteroglobin"/>
</dbReference>
<feature type="chain" id="PRO_5032768679" description="Uteroglobin" evidence="9">
    <location>
        <begin position="23"/>
        <end position="113"/>
    </location>
</feature>
<evidence type="ECO:0000256" key="6">
    <source>
        <dbReference type="ARBA" id="ARBA00023157"/>
    </source>
</evidence>
<evidence type="ECO:0000256" key="8">
    <source>
        <dbReference type="ARBA" id="ARBA00038364"/>
    </source>
</evidence>
<reference evidence="10" key="1">
    <citation type="submission" date="2020-12" db="EMBL/GenBank/DDBJ databases">
        <authorList>
            <consortium name="Molecular Ecology Group"/>
        </authorList>
    </citation>
    <scope>NUCLEOTIDE SEQUENCE</scope>
    <source>
        <strain evidence="10">TBG_1078</strain>
    </source>
</reference>
<dbReference type="PANTHER" id="PTHR11332:SF6">
    <property type="entry name" value="SECRETOGLOBIN FAMILY 1D MEMBER 4"/>
    <property type="match status" value="1"/>
</dbReference>
<keyword evidence="5" id="KW-0593">Phospholipase A2 inhibitor</keyword>
<dbReference type="GO" id="GO:0007165">
    <property type="term" value="P:signal transduction"/>
    <property type="evidence" value="ECO:0007669"/>
    <property type="project" value="InterPro"/>
</dbReference>
<proteinExistence type="inferred from homology"/>
<evidence type="ECO:0000256" key="9">
    <source>
        <dbReference type="SAM" id="SignalP"/>
    </source>
</evidence>
<evidence type="ECO:0000313" key="11">
    <source>
        <dbReference type="Proteomes" id="UP000645828"/>
    </source>
</evidence>
<keyword evidence="6" id="KW-1015">Disulfide bond</keyword>
<gene>
    <name evidence="10" type="ORF">NYPRO_LOCUS2994</name>
</gene>
<dbReference type="GO" id="GO:0005615">
    <property type="term" value="C:extracellular space"/>
    <property type="evidence" value="ECO:0007669"/>
    <property type="project" value="TreeGrafter"/>
</dbReference>
<dbReference type="EMBL" id="CAJHUB010000654">
    <property type="protein sequence ID" value="CAD7670199.1"/>
    <property type="molecule type" value="Genomic_DNA"/>
</dbReference>
<evidence type="ECO:0000256" key="1">
    <source>
        <dbReference type="ARBA" id="ARBA00004613"/>
    </source>
</evidence>